<dbReference type="Pfam" id="PF13690">
    <property type="entry name" value="CheX"/>
    <property type="match status" value="1"/>
</dbReference>
<feature type="domain" description="Chemotaxis phosphatase CheX-like" evidence="3">
    <location>
        <begin position="66"/>
        <end position="141"/>
    </location>
</feature>
<evidence type="ECO:0000256" key="1">
    <source>
        <dbReference type="ARBA" id="ARBA00022500"/>
    </source>
</evidence>
<dbReference type="InterPro" id="IPR007597">
    <property type="entry name" value="CheC"/>
</dbReference>
<dbReference type="AlphaFoldDB" id="A0A0F3IK36"/>
<dbReference type="InterPro" id="IPR028976">
    <property type="entry name" value="CheC-like_sf"/>
</dbReference>
<dbReference type="GO" id="GO:0016787">
    <property type="term" value="F:hydrolase activity"/>
    <property type="evidence" value="ECO:0007669"/>
    <property type="project" value="InterPro"/>
</dbReference>
<dbReference type="Gene3D" id="3.40.1550.10">
    <property type="entry name" value="CheC-like"/>
    <property type="match status" value="1"/>
</dbReference>
<keyword evidence="5" id="KW-1185">Reference proteome</keyword>
<evidence type="ECO:0000259" key="3">
    <source>
        <dbReference type="Pfam" id="PF13690"/>
    </source>
</evidence>
<dbReference type="SUPFAM" id="SSF103039">
    <property type="entry name" value="CheC-like"/>
    <property type="match status" value="1"/>
</dbReference>
<dbReference type="PANTHER" id="PTHR43484:SF1">
    <property type="entry name" value="FLAGELLAR MOTOR SWITCH PROTEIN FLIN"/>
    <property type="match status" value="1"/>
</dbReference>
<dbReference type="OrthoDB" id="274823at2"/>
<evidence type="ECO:0000313" key="5">
    <source>
        <dbReference type="Proteomes" id="UP000033684"/>
    </source>
</evidence>
<keyword evidence="1" id="KW-0145">Chemotaxis</keyword>
<sequence length="203" mass="22227">MMILTDLQLDALAEVFNIGAGKAAASISEIVNDEVQLSVPSIEFKPSCLINADALTLNANKFGTVRQDFHGIFDATALLMFSENSALEIVREMMNSNLSLDELAEFEQDAMCEIGNIIINACLATMADMLSMRLDCSLPSYSIISSNEIVTEITHNTVQEYTLLLNVIFTSVKRQTEGRLVLLLTSASIANLIQRIDQFLAGI</sequence>
<reference evidence="5" key="1">
    <citation type="submission" date="2015-03" db="EMBL/GenBank/DDBJ databases">
        <title>Draft genome sequence of a novel methanotroph (Sn10-6) isolated from flooded ricefield rhizosphere in India.</title>
        <authorList>
            <person name="Pandit P.S."/>
            <person name="Pore S.D."/>
            <person name="Arora P."/>
            <person name="Kapse N.G."/>
            <person name="Dhakephalkar P.K."/>
            <person name="Rahalkar M.C."/>
        </authorList>
    </citation>
    <scope>NUCLEOTIDE SEQUENCE [LARGE SCALE GENOMIC DNA]</scope>
    <source>
        <strain evidence="5">Sn10-6</strain>
    </source>
</reference>
<dbReference type="Proteomes" id="UP000033684">
    <property type="component" value="Unassembled WGS sequence"/>
</dbReference>
<dbReference type="InterPro" id="IPR051469">
    <property type="entry name" value="FliN/MopA/SpaO"/>
</dbReference>
<protein>
    <submittedName>
        <fullName evidence="4">Chemotaxis protein CheC</fullName>
    </submittedName>
</protein>
<reference evidence="4 5" key="2">
    <citation type="journal article" date="2016" name="Microb. Ecol.">
        <title>Genome Characteristics of a Novel Type I Methanotroph (Sn10-6) Isolated from a Flooded Indian Rice Field.</title>
        <authorList>
            <person name="Rahalkar M.C."/>
            <person name="Pandit P.S."/>
            <person name="Dhakephalkar P.K."/>
            <person name="Pore S."/>
            <person name="Arora P."/>
            <person name="Kapse N."/>
        </authorList>
    </citation>
    <scope>NUCLEOTIDE SEQUENCE [LARGE SCALE GENOMIC DNA]</scope>
    <source>
        <strain evidence="4 5">Sn10-6</strain>
    </source>
</reference>
<dbReference type="Pfam" id="PF04509">
    <property type="entry name" value="CheC"/>
    <property type="match status" value="1"/>
</dbReference>
<dbReference type="GO" id="GO:0006935">
    <property type="term" value="P:chemotaxis"/>
    <property type="evidence" value="ECO:0007669"/>
    <property type="project" value="UniProtKB-KW"/>
</dbReference>
<feature type="domain" description="CheC-like protein" evidence="2">
    <location>
        <begin position="8"/>
        <end position="42"/>
    </location>
</feature>
<dbReference type="EMBL" id="LAJX01000077">
    <property type="protein sequence ID" value="KJV06903.1"/>
    <property type="molecule type" value="Genomic_DNA"/>
</dbReference>
<evidence type="ECO:0000259" key="2">
    <source>
        <dbReference type="Pfam" id="PF04509"/>
    </source>
</evidence>
<comment type="caution">
    <text evidence="4">The sequence shown here is derived from an EMBL/GenBank/DDBJ whole genome shotgun (WGS) entry which is preliminary data.</text>
</comment>
<organism evidence="4 5">
    <name type="scientific">Methylocucumis oryzae</name>
    <dbReference type="NCBI Taxonomy" id="1632867"/>
    <lineage>
        <taxon>Bacteria</taxon>
        <taxon>Pseudomonadati</taxon>
        <taxon>Pseudomonadota</taxon>
        <taxon>Gammaproteobacteria</taxon>
        <taxon>Methylococcales</taxon>
        <taxon>Methylococcaceae</taxon>
        <taxon>Methylocucumis</taxon>
    </lineage>
</organism>
<accession>A0A0F3IK36</accession>
<evidence type="ECO:0000313" key="4">
    <source>
        <dbReference type="EMBL" id="KJV06903.1"/>
    </source>
</evidence>
<dbReference type="CDD" id="cd17910">
    <property type="entry name" value="CheC_ClassII"/>
    <property type="match status" value="1"/>
</dbReference>
<dbReference type="PANTHER" id="PTHR43484">
    <property type="match status" value="1"/>
</dbReference>
<gene>
    <name evidence="4" type="ORF">VZ94_08290</name>
</gene>
<dbReference type="InterPro" id="IPR028051">
    <property type="entry name" value="CheX-like_dom"/>
</dbReference>
<name>A0A0F3IK36_9GAMM</name>
<proteinExistence type="predicted"/>